<feature type="non-terminal residue" evidence="4">
    <location>
        <position position="532"/>
    </location>
</feature>
<evidence type="ECO:0000256" key="2">
    <source>
        <dbReference type="SAM" id="MobiDB-lite"/>
    </source>
</evidence>
<dbReference type="Pfam" id="PF13872">
    <property type="entry name" value="AAA_34"/>
    <property type="match status" value="1"/>
</dbReference>
<feature type="region of interest" description="Disordered" evidence="2">
    <location>
        <begin position="221"/>
        <end position="275"/>
    </location>
</feature>
<dbReference type="GO" id="GO:0042393">
    <property type="term" value="F:histone binding"/>
    <property type="evidence" value="ECO:0007669"/>
    <property type="project" value="TreeGrafter"/>
</dbReference>
<proteinExistence type="predicted"/>
<feature type="compositionally biased region" description="Low complexity" evidence="2">
    <location>
        <begin position="236"/>
        <end position="263"/>
    </location>
</feature>
<dbReference type="Proteomes" id="UP000485058">
    <property type="component" value="Unassembled WGS sequence"/>
</dbReference>
<dbReference type="InterPro" id="IPR039187">
    <property type="entry name" value="SNO_AAA"/>
</dbReference>
<feature type="coiled-coil region" evidence="1">
    <location>
        <begin position="308"/>
        <end position="342"/>
    </location>
</feature>
<protein>
    <recommendedName>
        <fullName evidence="3">Strawberry notch AAA domain-containing protein</fullName>
    </recommendedName>
</protein>
<dbReference type="InterPro" id="IPR026741">
    <property type="entry name" value="SNO"/>
</dbReference>
<sequence>MTGLAVEALQVRLPKARVLYSSATGASEPQNMLYMRRVGCFGFPDMASMIKMLKKSGLGAVEMFSMGLKATGAYLSRTLSYKDAEFRLDQIDLHPAFRVLYDRAAQFWTLLLKITEQLPKATGRRDLRKSLMWASHQRFFKGLLIASKVRRCSELALQALADGMCVVIGMQSTGEANMTQARELEGNEMNDLVSAPKMVLQEAAVQELKEDARRQARLQTLRDKAAAAKEQEEARQAAGAGAPGRAQPAGVAGAVRAAGAHAGPAGGGGESDDEVQVTKEAGLDEALETRRKAALLSGNFIDLTDPKMDAAKVAKAVAELDAEEKEAEREAEARKYAAKEAALLEALAAAEARLTSLSLDTVAGGVEGVEGQAALEDPLGPDAAGGTGQQAAPQSAGRRRRAVVDDDDEAVVAAGEDKAGALTSAACANGHGSAAGNKRGRGRTLVVVDTDSEGAGAGQQGSDAELPARKRPARGRQASKASAVIKSKMKANDSDEEGSEEASEDEDEEDESERSLAEDDAEFVVEDEVPAQ</sequence>
<dbReference type="GO" id="GO:0006355">
    <property type="term" value="P:regulation of DNA-templated transcription"/>
    <property type="evidence" value="ECO:0007669"/>
    <property type="project" value="InterPro"/>
</dbReference>
<dbReference type="EMBL" id="BLLF01002831">
    <property type="protein sequence ID" value="GFH25494.1"/>
    <property type="molecule type" value="Genomic_DNA"/>
</dbReference>
<reference evidence="4 5" key="1">
    <citation type="submission" date="2020-02" db="EMBL/GenBank/DDBJ databases">
        <title>Draft genome sequence of Haematococcus lacustris strain NIES-144.</title>
        <authorList>
            <person name="Morimoto D."/>
            <person name="Nakagawa S."/>
            <person name="Yoshida T."/>
            <person name="Sawayama S."/>
        </authorList>
    </citation>
    <scope>NUCLEOTIDE SEQUENCE [LARGE SCALE GENOMIC DNA]</scope>
    <source>
        <strain evidence="4 5">NIES-144</strain>
    </source>
</reference>
<evidence type="ECO:0000256" key="1">
    <source>
        <dbReference type="SAM" id="Coils"/>
    </source>
</evidence>
<keyword evidence="1" id="KW-0175">Coiled coil</keyword>
<feature type="compositionally biased region" description="Acidic residues" evidence="2">
    <location>
        <begin position="494"/>
        <end position="532"/>
    </location>
</feature>
<comment type="caution">
    <text evidence="4">The sequence shown here is derived from an EMBL/GenBank/DDBJ whole genome shotgun (WGS) entry which is preliminary data.</text>
</comment>
<keyword evidence="5" id="KW-1185">Reference proteome</keyword>
<feature type="domain" description="Strawberry notch AAA" evidence="3">
    <location>
        <begin position="2"/>
        <end position="103"/>
    </location>
</feature>
<evidence type="ECO:0000313" key="5">
    <source>
        <dbReference type="Proteomes" id="UP000485058"/>
    </source>
</evidence>
<feature type="compositionally biased region" description="Basic and acidic residues" evidence="2">
    <location>
        <begin position="221"/>
        <end position="235"/>
    </location>
</feature>
<organism evidence="4 5">
    <name type="scientific">Haematococcus lacustris</name>
    <name type="common">Green alga</name>
    <name type="synonym">Haematococcus pluvialis</name>
    <dbReference type="NCBI Taxonomy" id="44745"/>
    <lineage>
        <taxon>Eukaryota</taxon>
        <taxon>Viridiplantae</taxon>
        <taxon>Chlorophyta</taxon>
        <taxon>core chlorophytes</taxon>
        <taxon>Chlorophyceae</taxon>
        <taxon>CS clade</taxon>
        <taxon>Chlamydomonadales</taxon>
        <taxon>Haematococcaceae</taxon>
        <taxon>Haematococcus</taxon>
    </lineage>
</organism>
<dbReference type="AlphaFoldDB" id="A0A6A0A1K5"/>
<gene>
    <name evidence="4" type="ORF">HaLaN_23470</name>
</gene>
<accession>A0A6A0A1K5</accession>
<feature type="non-terminal residue" evidence="4">
    <location>
        <position position="1"/>
    </location>
</feature>
<name>A0A6A0A1K5_HAELA</name>
<evidence type="ECO:0000259" key="3">
    <source>
        <dbReference type="Pfam" id="PF13872"/>
    </source>
</evidence>
<dbReference type="GO" id="GO:0005634">
    <property type="term" value="C:nucleus"/>
    <property type="evidence" value="ECO:0007669"/>
    <property type="project" value="TreeGrafter"/>
</dbReference>
<dbReference type="PANTHER" id="PTHR12706:SF30">
    <property type="entry name" value="PROTEIN STRAWBERRY NOTCH-RELATED"/>
    <property type="match status" value="1"/>
</dbReference>
<feature type="region of interest" description="Disordered" evidence="2">
    <location>
        <begin position="375"/>
        <end position="404"/>
    </location>
</feature>
<dbReference type="PANTHER" id="PTHR12706">
    <property type="entry name" value="STRAWBERRY NOTCH-RELATED"/>
    <property type="match status" value="1"/>
</dbReference>
<feature type="region of interest" description="Disordered" evidence="2">
    <location>
        <begin position="418"/>
        <end position="532"/>
    </location>
</feature>
<dbReference type="GO" id="GO:0031490">
    <property type="term" value="F:chromatin DNA binding"/>
    <property type="evidence" value="ECO:0007669"/>
    <property type="project" value="TreeGrafter"/>
</dbReference>
<evidence type="ECO:0000313" key="4">
    <source>
        <dbReference type="EMBL" id="GFH25494.1"/>
    </source>
</evidence>